<dbReference type="Pfam" id="PF14309">
    <property type="entry name" value="DUF4378"/>
    <property type="match status" value="1"/>
</dbReference>
<organism evidence="3 4">
    <name type="scientific">Camellia sinensis</name>
    <name type="common">Tea plant</name>
    <name type="synonym">Thea sinensis</name>
    <dbReference type="NCBI Taxonomy" id="4442"/>
    <lineage>
        <taxon>Eukaryota</taxon>
        <taxon>Viridiplantae</taxon>
        <taxon>Streptophyta</taxon>
        <taxon>Embryophyta</taxon>
        <taxon>Tracheophyta</taxon>
        <taxon>Spermatophyta</taxon>
        <taxon>Magnoliopsida</taxon>
        <taxon>eudicotyledons</taxon>
        <taxon>Gunneridae</taxon>
        <taxon>Pentapetalae</taxon>
        <taxon>asterids</taxon>
        <taxon>Ericales</taxon>
        <taxon>Theaceae</taxon>
        <taxon>Camellia</taxon>
    </lineage>
</organism>
<feature type="compositionally biased region" description="Low complexity" evidence="1">
    <location>
        <begin position="184"/>
        <end position="193"/>
    </location>
</feature>
<sequence length="1041" mass="116532">MPPLTFSFPNLKTHCLHILPSVCIDSHFEAQKVGDSANCKALGREVEMSAKRLYSLTDENPDLHKQVGCMHGLLQLFDRHHSLASRHISSNHHKRPPPGQNGNHGLEPSNMTQKAIEKNLKAVGKEKQRVSVESSRPSFSSSSCSSSTFSSVDCNKTVQPEPSLSHSIFPETPSQILPKKQPNSSLHSSQQSLDLRDVVKDSINRETRGLTVRTTTTPERTSHVMKHVDSPRPLLLSNSVKTKVSELDRSFQVLAKLRESPQSSIEEKSKALPPKDAPRFSYDGRESRDKWKSATKLKELPRLSLDSRERSIRVSASESRSSNLLEDLQRGNDKSSQTPNPQQEPGSNKRPSSVVAKLMGLEAFPDSTPDNNDQTRNIKSCPHEDLDAMSTSSRKADESKYNQVSRSPRTPHRECASPQLRSPFSVVKPNSRFPLEPAPWRQPDGNRGSQKPASMHQEAHIKAPNSCPSVYGEIERRLTELEFKRSGKDLRALKQILEAMQKTKERLKHKEEQTSDLEPQTSNHGPNSVSTTPIIKATGPPMKSESSVVIIKPANVVEKPRNSGSSAIPIEGIPGLRKLRTSDNPDSKHDSVDKRTAKDLTPRNNHFREPSCQPLCSMDKITNAKTYRSTQTTKAPQQNTTGSGKGLTTVSPRLQQRKDGMDKQSHPTTQTSDPSRTRRHLSKQQIESGSPSRKFKPKSPNLQQGNDRLSEISSDTRQSESNISSASRTEIEVTSIDRSKEMNGAYHHKDQKNEMAARLSEDGLKAEATTATLEQPSPVSVLDTTFYIEESPSPVKKISNAFKADETLNSDEEEWNSVDLDLLLNRTRPIQGLEFDREDLEHLVRKLRQNTNPEHRYITEIFLASGLLLKDLGSSSTFIQLHPSGHLINPNLFLVLEQTKGRIELPNDERSNEKINKLKFNEKIHRKLIFDTVNETLVHKLTAAGFSEPGISSNKLRLSSLTGQKLLEELCSEMDHLQANSHFSLHDEDDCLISILREDMMLQTQNWADNHSEIPGVISWAEHIGIIMVCKTVSFDLNKPM</sequence>
<dbReference type="PANTHER" id="PTHR31680:SF15">
    <property type="entry name" value="PROTEIN LONGIFOLIA 2"/>
    <property type="match status" value="1"/>
</dbReference>
<feature type="compositionally biased region" description="Polar residues" evidence="1">
    <location>
        <begin position="516"/>
        <end position="533"/>
    </location>
</feature>
<name>A0A7J7IAA5_CAMSI</name>
<dbReference type="InterPro" id="IPR025486">
    <property type="entry name" value="DUF4378"/>
</dbReference>
<evidence type="ECO:0000313" key="3">
    <source>
        <dbReference type="EMBL" id="KAF5961491.1"/>
    </source>
</evidence>
<reference evidence="4" key="1">
    <citation type="journal article" date="2020" name="Nat. Commun.">
        <title>Genome assembly of wild tea tree DASZ reveals pedigree and selection history of tea varieties.</title>
        <authorList>
            <person name="Zhang W."/>
            <person name="Zhang Y."/>
            <person name="Qiu H."/>
            <person name="Guo Y."/>
            <person name="Wan H."/>
            <person name="Zhang X."/>
            <person name="Scossa F."/>
            <person name="Alseekh S."/>
            <person name="Zhang Q."/>
            <person name="Wang P."/>
            <person name="Xu L."/>
            <person name="Schmidt M.H."/>
            <person name="Jia X."/>
            <person name="Li D."/>
            <person name="Zhu A."/>
            <person name="Guo F."/>
            <person name="Chen W."/>
            <person name="Ni D."/>
            <person name="Usadel B."/>
            <person name="Fernie A.R."/>
            <person name="Wen W."/>
        </authorList>
    </citation>
    <scope>NUCLEOTIDE SEQUENCE [LARGE SCALE GENOMIC DNA]</scope>
    <source>
        <strain evidence="4">cv. G240</strain>
    </source>
</reference>
<evidence type="ECO:0000259" key="2">
    <source>
        <dbReference type="Pfam" id="PF14309"/>
    </source>
</evidence>
<feature type="compositionally biased region" description="Low complexity" evidence="1">
    <location>
        <begin position="131"/>
        <end position="151"/>
    </location>
</feature>
<feature type="compositionally biased region" description="Polar residues" evidence="1">
    <location>
        <begin position="700"/>
        <end position="728"/>
    </location>
</feature>
<protein>
    <recommendedName>
        <fullName evidence="2">DUF4378 domain-containing protein</fullName>
    </recommendedName>
</protein>
<feature type="compositionally biased region" description="Low complexity" evidence="1">
    <location>
        <begin position="313"/>
        <end position="322"/>
    </location>
</feature>
<dbReference type="GO" id="GO:0051513">
    <property type="term" value="P:regulation of monopolar cell growth"/>
    <property type="evidence" value="ECO:0007669"/>
    <property type="project" value="InterPro"/>
</dbReference>
<feature type="compositionally biased region" description="Polar residues" evidence="1">
    <location>
        <begin position="627"/>
        <end position="654"/>
    </location>
</feature>
<dbReference type="Proteomes" id="UP000593564">
    <property type="component" value="Unassembled WGS sequence"/>
</dbReference>
<feature type="region of interest" description="Disordered" evidence="1">
    <location>
        <begin position="308"/>
        <end position="467"/>
    </location>
</feature>
<feature type="compositionally biased region" description="Basic and acidic residues" evidence="1">
    <location>
        <begin position="580"/>
        <end position="609"/>
    </location>
</feature>
<feature type="domain" description="DUF4378" evidence="2">
    <location>
        <begin position="854"/>
        <end position="1017"/>
    </location>
</feature>
<dbReference type="AlphaFoldDB" id="A0A7J7IAA5"/>
<dbReference type="PANTHER" id="PTHR31680">
    <property type="entry name" value="LONGIFOLIA PROTEIN"/>
    <property type="match status" value="1"/>
</dbReference>
<feature type="region of interest" description="Disordered" evidence="1">
    <location>
        <begin position="559"/>
        <end position="614"/>
    </location>
</feature>
<feature type="compositionally biased region" description="Basic and acidic residues" evidence="1">
    <location>
        <begin position="504"/>
        <end position="513"/>
    </location>
</feature>
<feature type="compositionally biased region" description="Basic and acidic residues" evidence="1">
    <location>
        <begin position="656"/>
        <end position="665"/>
    </location>
</feature>
<dbReference type="InterPro" id="IPR033334">
    <property type="entry name" value="LNG1/2"/>
</dbReference>
<feature type="compositionally biased region" description="Polar residues" evidence="1">
    <location>
        <begin position="152"/>
        <end position="166"/>
    </location>
</feature>
<feature type="region of interest" description="Disordered" evidence="1">
    <location>
        <begin position="504"/>
        <end position="541"/>
    </location>
</feature>
<dbReference type="EMBL" id="JACBKZ010000001">
    <property type="protein sequence ID" value="KAF5961491.1"/>
    <property type="molecule type" value="Genomic_DNA"/>
</dbReference>
<feature type="region of interest" description="Disordered" evidence="1">
    <location>
        <begin position="86"/>
        <end position="109"/>
    </location>
</feature>
<feature type="region of interest" description="Disordered" evidence="1">
    <location>
        <begin position="123"/>
        <end position="193"/>
    </location>
</feature>
<comment type="caution">
    <text evidence="3">The sequence shown here is derived from an EMBL/GenBank/DDBJ whole genome shotgun (WGS) entry which is preliminary data.</text>
</comment>
<feature type="region of interest" description="Disordered" evidence="1">
    <location>
        <begin position="627"/>
        <end position="751"/>
    </location>
</feature>
<feature type="compositionally biased region" description="Basic and acidic residues" evidence="1">
    <location>
        <begin position="276"/>
        <end position="291"/>
    </location>
</feature>
<feature type="compositionally biased region" description="Polar residues" evidence="1">
    <location>
        <begin position="334"/>
        <end position="351"/>
    </location>
</feature>
<evidence type="ECO:0000256" key="1">
    <source>
        <dbReference type="SAM" id="MobiDB-lite"/>
    </source>
</evidence>
<feature type="region of interest" description="Disordered" evidence="1">
    <location>
        <begin position="260"/>
        <end position="291"/>
    </location>
</feature>
<keyword evidence="4" id="KW-1185">Reference proteome</keyword>
<proteinExistence type="predicted"/>
<feature type="compositionally biased region" description="Polar residues" evidence="1">
    <location>
        <begin position="368"/>
        <end position="378"/>
    </location>
</feature>
<accession>A0A7J7IAA5</accession>
<reference evidence="3 4" key="2">
    <citation type="submission" date="2020-07" db="EMBL/GenBank/DDBJ databases">
        <title>Genome assembly of wild tea tree DASZ reveals pedigree and selection history of tea varieties.</title>
        <authorList>
            <person name="Zhang W."/>
        </authorList>
    </citation>
    <scope>NUCLEOTIDE SEQUENCE [LARGE SCALE GENOMIC DNA]</scope>
    <source>
        <strain evidence="4">cv. G240</strain>
        <tissue evidence="3">Leaf</tissue>
    </source>
</reference>
<feature type="compositionally biased region" description="Basic and acidic residues" evidence="1">
    <location>
        <begin position="729"/>
        <end position="751"/>
    </location>
</feature>
<evidence type="ECO:0000313" key="4">
    <source>
        <dbReference type="Proteomes" id="UP000593564"/>
    </source>
</evidence>
<gene>
    <name evidence="3" type="ORF">HYC85_002700</name>
</gene>